<evidence type="ECO:0000313" key="2">
    <source>
        <dbReference type="EMBL" id="KAF8669364.1"/>
    </source>
</evidence>
<evidence type="ECO:0000313" key="3">
    <source>
        <dbReference type="Proteomes" id="UP000636709"/>
    </source>
</evidence>
<reference evidence="2" key="1">
    <citation type="submission" date="2020-07" db="EMBL/GenBank/DDBJ databases">
        <title>Genome sequence and genetic diversity analysis of an under-domesticated orphan crop, white fonio (Digitaria exilis).</title>
        <authorList>
            <person name="Bennetzen J.L."/>
            <person name="Chen S."/>
            <person name="Ma X."/>
            <person name="Wang X."/>
            <person name="Yssel A.E.J."/>
            <person name="Chaluvadi S.R."/>
            <person name="Johnson M."/>
            <person name="Gangashetty P."/>
            <person name="Hamidou F."/>
            <person name="Sanogo M.D."/>
            <person name="Zwaenepoel A."/>
            <person name="Wallace J."/>
            <person name="Van De Peer Y."/>
            <person name="Van Deynze A."/>
        </authorList>
    </citation>
    <scope>NUCLEOTIDE SEQUENCE</scope>
    <source>
        <tissue evidence="2">Leaves</tissue>
    </source>
</reference>
<proteinExistence type="predicted"/>
<sequence length="286" mass="33457">MNIHHGQDELELFRACTTVALGDGEKTSFWHDKWLQGCSPKSIAPELFQLAWRKNETVAQGMTDGRWKRGLQRLHTTEQINHYVKLWDMLRTVQLSDQQDDIIWRFTANGTYSSTSAYRIQFTGTFADHDWQRLWKSKTENKCKFFSWLILQNKLWTADRIINNGGHTNATCPLCRNAAETSQHMMVQCPYSVQVWRSFSPIGLTTHQPATSQQNGLKEWWTAMIGQHQPQRSSTIDQAVIYIAWNIWKERCRRVFDNKELDVNQLVASIKQDIANWHMTHNICEE</sequence>
<dbReference type="Proteomes" id="UP000636709">
    <property type="component" value="Unassembled WGS sequence"/>
</dbReference>
<accession>A0A835AVP0</accession>
<dbReference type="EMBL" id="JACEFO010002272">
    <property type="protein sequence ID" value="KAF8669364.1"/>
    <property type="molecule type" value="Genomic_DNA"/>
</dbReference>
<comment type="caution">
    <text evidence="2">The sequence shown here is derived from an EMBL/GenBank/DDBJ whole genome shotgun (WGS) entry which is preliminary data.</text>
</comment>
<keyword evidence="3" id="KW-1185">Reference proteome</keyword>
<dbReference type="PANTHER" id="PTHR36617:SF8">
    <property type="entry name" value="OS10G0457800 PROTEIN"/>
    <property type="match status" value="1"/>
</dbReference>
<dbReference type="PANTHER" id="PTHR36617">
    <property type="entry name" value="PROTEIN, PUTATIVE-RELATED"/>
    <property type="match status" value="1"/>
</dbReference>
<gene>
    <name evidence="2" type="ORF">HU200_051705</name>
</gene>
<dbReference type="AlphaFoldDB" id="A0A835AVP0"/>
<organism evidence="2 3">
    <name type="scientific">Digitaria exilis</name>
    <dbReference type="NCBI Taxonomy" id="1010633"/>
    <lineage>
        <taxon>Eukaryota</taxon>
        <taxon>Viridiplantae</taxon>
        <taxon>Streptophyta</taxon>
        <taxon>Embryophyta</taxon>
        <taxon>Tracheophyta</taxon>
        <taxon>Spermatophyta</taxon>
        <taxon>Magnoliopsida</taxon>
        <taxon>Liliopsida</taxon>
        <taxon>Poales</taxon>
        <taxon>Poaceae</taxon>
        <taxon>PACMAD clade</taxon>
        <taxon>Panicoideae</taxon>
        <taxon>Panicodae</taxon>
        <taxon>Paniceae</taxon>
        <taxon>Anthephorinae</taxon>
        <taxon>Digitaria</taxon>
    </lineage>
</organism>
<dbReference type="InterPro" id="IPR026960">
    <property type="entry name" value="RVT-Znf"/>
</dbReference>
<dbReference type="Pfam" id="PF13966">
    <property type="entry name" value="zf-RVT"/>
    <property type="match status" value="1"/>
</dbReference>
<dbReference type="OrthoDB" id="687991at2759"/>
<protein>
    <recommendedName>
        <fullName evidence="1">Reverse transcriptase zinc-binding domain-containing protein</fullName>
    </recommendedName>
</protein>
<evidence type="ECO:0000259" key="1">
    <source>
        <dbReference type="Pfam" id="PF13966"/>
    </source>
</evidence>
<feature type="domain" description="Reverse transcriptase zinc-binding" evidence="1">
    <location>
        <begin position="112"/>
        <end position="196"/>
    </location>
</feature>
<name>A0A835AVP0_9POAL</name>